<dbReference type="Pfam" id="PF10078">
    <property type="entry name" value="DUF2316"/>
    <property type="match status" value="1"/>
</dbReference>
<reference evidence="1" key="2">
    <citation type="submission" date="2020-09" db="EMBL/GenBank/DDBJ databases">
        <authorList>
            <person name="Sun Q."/>
            <person name="Zhou Y."/>
        </authorList>
    </citation>
    <scope>NUCLEOTIDE SEQUENCE</scope>
    <source>
        <strain evidence="1">CGMCC 1.12827</strain>
    </source>
</reference>
<evidence type="ECO:0000313" key="1">
    <source>
        <dbReference type="EMBL" id="GGB23929.1"/>
    </source>
</evidence>
<comment type="caution">
    <text evidence="1">The sequence shown here is derived from an EMBL/GenBank/DDBJ whole genome shotgun (WGS) entry which is preliminary data.</text>
</comment>
<dbReference type="InterPro" id="IPR018757">
    <property type="entry name" value="DUF2316"/>
</dbReference>
<protein>
    <recommendedName>
        <fullName evidence="3">DUF2316 family protein</fullName>
    </recommendedName>
</protein>
<organism evidence="1 2">
    <name type="scientific">Gordonia jinhuaensis</name>
    <dbReference type="NCBI Taxonomy" id="1517702"/>
    <lineage>
        <taxon>Bacteria</taxon>
        <taxon>Bacillati</taxon>
        <taxon>Actinomycetota</taxon>
        <taxon>Actinomycetes</taxon>
        <taxon>Mycobacteriales</taxon>
        <taxon>Gordoniaceae</taxon>
        <taxon>Gordonia</taxon>
    </lineage>
</organism>
<sequence length="100" mass="11171">MSLNARERHRTSDELGANLVISGLTTEELRQRLGFTTGQLDAAMAARTSDPAEVWLVRDYLESVIARRGATPFPYSVLTEDARRMAQIWFDLATPPPPEP</sequence>
<evidence type="ECO:0008006" key="3">
    <source>
        <dbReference type="Google" id="ProtNLM"/>
    </source>
</evidence>
<keyword evidence="2" id="KW-1185">Reference proteome</keyword>
<evidence type="ECO:0000313" key="2">
    <source>
        <dbReference type="Proteomes" id="UP000621454"/>
    </source>
</evidence>
<gene>
    <name evidence="1" type="ORF">GCM10011489_10260</name>
</gene>
<dbReference type="EMBL" id="BMGC01000005">
    <property type="protein sequence ID" value="GGB23929.1"/>
    <property type="molecule type" value="Genomic_DNA"/>
</dbReference>
<name>A0A916SZ72_9ACTN</name>
<accession>A0A916SZ72</accession>
<dbReference type="Proteomes" id="UP000621454">
    <property type="component" value="Unassembled WGS sequence"/>
</dbReference>
<dbReference type="RefSeq" id="WP_188585521.1">
    <property type="nucleotide sequence ID" value="NZ_BMGC01000005.1"/>
</dbReference>
<reference evidence="1" key="1">
    <citation type="journal article" date="2014" name="Int. J. Syst. Evol. Microbiol.">
        <title>Complete genome sequence of Corynebacterium casei LMG S-19264T (=DSM 44701T), isolated from a smear-ripened cheese.</title>
        <authorList>
            <consortium name="US DOE Joint Genome Institute (JGI-PGF)"/>
            <person name="Walter F."/>
            <person name="Albersmeier A."/>
            <person name="Kalinowski J."/>
            <person name="Ruckert C."/>
        </authorList>
    </citation>
    <scope>NUCLEOTIDE SEQUENCE</scope>
    <source>
        <strain evidence="1">CGMCC 1.12827</strain>
    </source>
</reference>
<dbReference type="AlphaFoldDB" id="A0A916SZ72"/>
<proteinExistence type="predicted"/>